<dbReference type="GO" id="GO:0005886">
    <property type="term" value="C:plasma membrane"/>
    <property type="evidence" value="ECO:0007669"/>
    <property type="project" value="TreeGrafter"/>
</dbReference>
<dbReference type="PANTHER" id="PTHR23501:SF59">
    <property type="entry name" value="MAJOR FACILITATOR SUPERFAMILY (MFS) PROFILE DOMAIN-CONTAINING PROTEIN-RELATED"/>
    <property type="match status" value="1"/>
</dbReference>
<evidence type="ECO:0000313" key="6">
    <source>
        <dbReference type="EMBL" id="KAK2020381.1"/>
    </source>
</evidence>
<evidence type="ECO:0000313" key="7">
    <source>
        <dbReference type="Proteomes" id="UP001232148"/>
    </source>
</evidence>
<dbReference type="Pfam" id="PF07690">
    <property type="entry name" value="MFS_1"/>
    <property type="match status" value="1"/>
</dbReference>
<dbReference type="GO" id="GO:0022857">
    <property type="term" value="F:transmembrane transporter activity"/>
    <property type="evidence" value="ECO:0007669"/>
    <property type="project" value="InterPro"/>
</dbReference>
<feature type="transmembrane region" description="Helical" evidence="5">
    <location>
        <begin position="144"/>
        <end position="166"/>
    </location>
</feature>
<dbReference type="AlphaFoldDB" id="A0AAD9LSS9"/>
<dbReference type="Gene3D" id="1.20.1250.20">
    <property type="entry name" value="MFS general substrate transporter like domains"/>
    <property type="match status" value="1"/>
</dbReference>
<name>A0AAD9LSS9_9PEZI</name>
<sequence length="323" mass="34362">MWQKGGVLFEWVSPHTLVPLALCAIGLLGFVLYSKRFPPYPIIRTSLFSSATGVVAHSGSVVHGVAVFSLLYYLPVYYGIAKRATVLESALYVLPNTVVAALTSAASGIVITKTGRYRLVLWVGWAAVAAGSGVLMMVDEKTTLAVGILLPLVAGCGIGILFATLGMAAQASVPATDASAASSMTNFFRSLGQTLGIAVGGVVVQNVFRREVEKNETYRAYAAVWARNIARVGRALEALTSPEEQALKQVVVSAVVQGTRAVWLLLCVLSATQLVASIVLVKNIDLDKPEAAKPRRPPISRPRLQMSIDPTAADSFVRLPNQI</sequence>
<protein>
    <submittedName>
        <fullName evidence="6">MFS general substrate transporter</fullName>
    </submittedName>
</protein>
<comment type="caution">
    <text evidence="6">The sequence shown here is derived from an EMBL/GenBank/DDBJ whole genome shotgun (WGS) entry which is preliminary data.</text>
</comment>
<feature type="transmembrane region" description="Helical" evidence="5">
    <location>
        <begin position="90"/>
        <end position="112"/>
    </location>
</feature>
<keyword evidence="3 5" id="KW-1133">Transmembrane helix</keyword>
<feature type="transmembrane region" description="Helical" evidence="5">
    <location>
        <begin position="187"/>
        <end position="208"/>
    </location>
</feature>
<feature type="transmembrane region" description="Helical" evidence="5">
    <location>
        <begin position="54"/>
        <end position="78"/>
    </location>
</feature>
<accession>A0AAD9LSS9</accession>
<keyword evidence="7" id="KW-1185">Reference proteome</keyword>
<dbReference type="InterPro" id="IPR011701">
    <property type="entry name" value="MFS"/>
</dbReference>
<feature type="transmembrane region" description="Helical" evidence="5">
    <location>
        <begin position="119"/>
        <end position="138"/>
    </location>
</feature>
<feature type="transmembrane region" description="Helical" evidence="5">
    <location>
        <begin position="12"/>
        <end position="33"/>
    </location>
</feature>
<evidence type="ECO:0000256" key="1">
    <source>
        <dbReference type="ARBA" id="ARBA00004141"/>
    </source>
</evidence>
<reference evidence="6" key="1">
    <citation type="submission" date="2021-06" db="EMBL/GenBank/DDBJ databases">
        <title>Comparative genomics, transcriptomics and evolutionary studies reveal genomic signatures of adaptation to plant cell wall in hemibiotrophic fungi.</title>
        <authorList>
            <consortium name="DOE Joint Genome Institute"/>
            <person name="Baroncelli R."/>
            <person name="Diaz J.F."/>
            <person name="Benocci T."/>
            <person name="Peng M."/>
            <person name="Battaglia E."/>
            <person name="Haridas S."/>
            <person name="Andreopoulos W."/>
            <person name="Labutti K."/>
            <person name="Pangilinan J."/>
            <person name="Floch G.L."/>
            <person name="Makela M.R."/>
            <person name="Henrissat B."/>
            <person name="Grigoriev I.V."/>
            <person name="Crouch J.A."/>
            <person name="De Vries R.P."/>
            <person name="Sukno S.A."/>
            <person name="Thon M.R."/>
        </authorList>
    </citation>
    <scope>NUCLEOTIDE SEQUENCE</scope>
    <source>
        <strain evidence="6">MAFF235873</strain>
    </source>
</reference>
<evidence type="ECO:0000256" key="5">
    <source>
        <dbReference type="SAM" id="Phobius"/>
    </source>
</evidence>
<evidence type="ECO:0000256" key="4">
    <source>
        <dbReference type="ARBA" id="ARBA00023136"/>
    </source>
</evidence>
<comment type="subcellular location">
    <subcellularLocation>
        <location evidence="1">Membrane</location>
        <topology evidence="1">Multi-pass membrane protein</topology>
    </subcellularLocation>
</comment>
<evidence type="ECO:0000256" key="3">
    <source>
        <dbReference type="ARBA" id="ARBA00022989"/>
    </source>
</evidence>
<dbReference type="PANTHER" id="PTHR23501">
    <property type="entry name" value="MAJOR FACILITATOR SUPERFAMILY"/>
    <property type="match status" value="1"/>
</dbReference>
<gene>
    <name evidence="6" type="ORF">LX32DRAFT_338729</name>
</gene>
<dbReference type="SUPFAM" id="SSF103473">
    <property type="entry name" value="MFS general substrate transporter"/>
    <property type="match status" value="1"/>
</dbReference>
<dbReference type="InterPro" id="IPR036259">
    <property type="entry name" value="MFS_trans_sf"/>
</dbReference>
<dbReference type="Proteomes" id="UP001232148">
    <property type="component" value="Unassembled WGS sequence"/>
</dbReference>
<evidence type="ECO:0000256" key="2">
    <source>
        <dbReference type="ARBA" id="ARBA00022692"/>
    </source>
</evidence>
<organism evidence="6 7">
    <name type="scientific">Colletotrichum zoysiae</name>
    <dbReference type="NCBI Taxonomy" id="1216348"/>
    <lineage>
        <taxon>Eukaryota</taxon>
        <taxon>Fungi</taxon>
        <taxon>Dikarya</taxon>
        <taxon>Ascomycota</taxon>
        <taxon>Pezizomycotina</taxon>
        <taxon>Sordariomycetes</taxon>
        <taxon>Hypocreomycetidae</taxon>
        <taxon>Glomerellales</taxon>
        <taxon>Glomerellaceae</taxon>
        <taxon>Colletotrichum</taxon>
        <taxon>Colletotrichum graminicola species complex</taxon>
    </lineage>
</organism>
<proteinExistence type="predicted"/>
<keyword evidence="4 5" id="KW-0472">Membrane</keyword>
<keyword evidence="2 5" id="KW-0812">Transmembrane</keyword>
<dbReference type="EMBL" id="MU843303">
    <property type="protein sequence ID" value="KAK2020381.1"/>
    <property type="molecule type" value="Genomic_DNA"/>
</dbReference>
<feature type="transmembrane region" description="Helical" evidence="5">
    <location>
        <begin position="261"/>
        <end position="281"/>
    </location>
</feature>